<feature type="binding site" evidence="2">
    <location>
        <position position="208"/>
    </location>
    <ligand>
        <name>Mg(2+)</name>
        <dbReference type="ChEBI" id="CHEBI:18420"/>
    </ligand>
</feature>
<keyword evidence="4" id="KW-1185">Reference proteome</keyword>
<organism evidence="3 4">
    <name type="scientific">Alkalibaculum bacchi</name>
    <dbReference type="NCBI Taxonomy" id="645887"/>
    <lineage>
        <taxon>Bacteria</taxon>
        <taxon>Bacillati</taxon>
        <taxon>Bacillota</taxon>
        <taxon>Clostridia</taxon>
        <taxon>Eubacteriales</taxon>
        <taxon>Eubacteriaceae</taxon>
        <taxon>Alkalibaculum</taxon>
    </lineage>
</organism>
<comment type="subunit">
    <text evidence="2">Homodimer.</text>
</comment>
<feature type="binding site" evidence="2">
    <location>
        <position position="189"/>
    </location>
    <ligand>
        <name>substrate</name>
    </ligand>
</feature>
<evidence type="ECO:0000256" key="1">
    <source>
        <dbReference type="ARBA" id="ARBA00022679"/>
    </source>
</evidence>
<dbReference type="InterPro" id="IPR001441">
    <property type="entry name" value="UPP_synth-like"/>
</dbReference>
<keyword evidence="2" id="KW-0460">Magnesium</keyword>
<dbReference type="SUPFAM" id="SSF64005">
    <property type="entry name" value="Undecaprenyl diphosphate synthase"/>
    <property type="match status" value="1"/>
</dbReference>
<dbReference type="Gene3D" id="3.40.1180.10">
    <property type="entry name" value="Decaprenyl diphosphate synthase-like"/>
    <property type="match status" value="1"/>
</dbReference>
<dbReference type="CDD" id="cd00475">
    <property type="entry name" value="Cis_IPPS"/>
    <property type="match status" value="1"/>
</dbReference>
<dbReference type="GO" id="GO:0016094">
    <property type="term" value="P:polyprenol biosynthetic process"/>
    <property type="evidence" value="ECO:0007669"/>
    <property type="project" value="TreeGrafter"/>
</dbReference>
<evidence type="ECO:0000256" key="2">
    <source>
        <dbReference type="HAMAP-Rule" id="MF_01139"/>
    </source>
</evidence>
<dbReference type="GO" id="GO:0005829">
    <property type="term" value="C:cytosol"/>
    <property type="evidence" value="ECO:0007669"/>
    <property type="project" value="TreeGrafter"/>
</dbReference>
<evidence type="ECO:0000313" key="3">
    <source>
        <dbReference type="EMBL" id="RBP59955.1"/>
    </source>
</evidence>
<feature type="binding site" evidence="2">
    <location>
        <position position="34"/>
    </location>
    <ligand>
        <name>substrate</name>
    </ligand>
</feature>
<feature type="binding site" evidence="2">
    <location>
        <position position="21"/>
    </location>
    <ligand>
        <name>Mg(2+)</name>
        <dbReference type="ChEBI" id="CHEBI:18420"/>
    </ligand>
</feature>
<comment type="caution">
    <text evidence="3">The sequence shown here is derived from an EMBL/GenBank/DDBJ whole genome shotgun (WGS) entry which is preliminary data.</text>
</comment>
<reference evidence="3 4" key="1">
    <citation type="submission" date="2018-06" db="EMBL/GenBank/DDBJ databases">
        <title>Genomic Encyclopedia of Type Strains, Phase IV (KMG-IV): sequencing the most valuable type-strain genomes for metagenomic binning, comparative biology and taxonomic classification.</title>
        <authorList>
            <person name="Goeker M."/>
        </authorList>
    </citation>
    <scope>NUCLEOTIDE SEQUENCE [LARGE SCALE GENOMIC DNA]</scope>
    <source>
        <strain evidence="3 4">DSM 22112</strain>
    </source>
</reference>
<name>A0A366HZR7_9FIRM</name>
<comment type="function">
    <text evidence="2">Catalyzes the condensation of isopentenyl diphosphate (IPP) with allylic pyrophosphates generating different type of terpenoids.</text>
</comment>
<feature type="active site" description="Proton acceptor" evidence="2">
    <location>
        <position position="69"/>
    </location>
</feature>
<dbReference type="HAMAP" id="MF_01139">
    <property type="entry name" value="ISPT"/>
    <property type="match status" value="1"/>
</dbReference>
<feature type="binding site" evidence="2">
    <location>
        <position position="38"/>
    </location>
    <ligand>
        <name>substrate</name>
    </ligand>
</feature>
<accession>A0A366HZR7</accession>
<dbReference type="EC" id="2.5.1.-" evidence="2"/>
<feature type="binding site" evidence="2">
    <location>
        <begin position="66"/>
        <end position="68"/>
    </location>
    <ligand>
        <name>substrate</name>
    </ligand>
</feature>
<dbReference type="InterPro" id="IPR036424">
    <property type="entry name" value="UPP_synth-like_sf"/>
</dbReference>
<dbReference type="OrthoDB" id="4191603at2"/>
<feature type="binding site" evidence="2">
    <location>
        <position position="70"/>
    </location>
    <ligand>
        <name>substrate</name>
    </ligand>
</feature>
<feature type="binding site" evidence="2">
    <location>
        <begin position="22"/>
        <end position="25"/>
    </location>
    <ligand>
        <name>substrate</name>
    </ligand>
</feature>
<dbReference type="PANTHER" id="PTHR10291:SF0">
    <property type="entry name" value="DEHYDRODOLICHYL DIPHOSPHATE SYNTHASE 2"/>
    <property type="match status" value="1"/>
</dbReference>
<gene>
    <name evidence="3" type="ORF">DES36_11750</name>
</gene>
<dbReference type="Pfam" id="PF01255">
    <property type="entry name" value="Prenyltransf"/>
    <property type="match status" value="1"/>
</dbReference>
<sequence>MAYEAEIDKKNLPKHIAIIMDGNGRWAKKRFQPRLFGHRAGIESLREIIQVSSDLGIKALTVYAFSTENWKRPKSEVDGLMKMLIEYFNKEIDELNRNNVKIRILGERSALSKKVKSTIEKAERRTEDNRGLIFNVAINYGGRDEIIQGIKALYQDMIMGKYSIEDLNEDLFTEYLFTEYLEDPDLIIRTSGEVRMSNFLIWQSAYSELYFTDILWPDFKKEDYYDAICDYQKRKRKFGGIIV</sequence>
<keyword evidence="1 2" id="KW-0808">Transferase</keyword>
<feature type="binding site" evidence="2">
    <location>
        <position position="72"/>
    </location>
    <ligand>
        <name>substrate</name>
    </ligand>
</feature>
<dbReference type="GO" id="GO:0000287">
    <property type="term" value="F:magnesium ion binding"/>
    <property type="evidence" value="ECO:0007669"/>
    <property type="project" value="UniProtKB-UniRule"/>
</dbReference>
<dbReference type="PROSITE" id="PS01066">
    <property type="entry name" value="UPP_SYNTHASE"/>
    <property type="match status" value="1"/>
</dbReference>
<feature type="active site" evidence="2">
    <location>
        <position position="21"/>
    </location>
</feature>
<protein>
    <recommendedName>
        <fullName evidence="2">Isoprenyl transferase</fullName>
        <ecNumber evidence="2">2.5.1.-</ecNumber>
    </recommendedName>
</protein>
<evidence type="ECO:0000313" key="4">
    <source>
        <dbReference type="Proteomes" id="UP000253490"/>
    </source>
</evidence>
<dbReference type="FunFam" id="3.40.1180.10:FF:000001">
    <property type="entry name" value="(2E,6E)-farnesyl-diphosphate-specific ditrans,polycis-undecaprenyl-diphosphate synthase"/>
    <property type="match status" value="1"/>
</dbReference>
<comment type="similarity">
    <text evidence="2">Belongs to the UPP synthase family.</text>
</comment>
<feature type="binding site" evidence="2">
    <location>
        <position position="26"/>
    </location>
    <ligand>
        <name>substrate</name>
    </ligand>
</feature>
<proteinExistence type="inferred from homology"/>
<dbReference type="NCBIfam" id="NF011405">
    <property type="entry name" value="PRK14830.1"/>
    <property type="match status" value="1"/>
</dbReference>
<dbReference type="InterPro" id="IPR018520">
    <property type="entry name" value="UPP_synth-like_CS"/>
</dbReference>
<dbReference type="AlphaFoldDB" id="A0A366HZR7"/>
<dbReference type="PANTHER" id="PTHR10291">
    <property type="entry name" value="DEHYDRODOLICHYL DIPHOSPHATE SYNTHASE FAMILY MEMBER"/>
    <property type="match status" value="1"/>
</dbReference>
<comment type="cofactor">
    <cofactor evidence="2">
        <name>Mg(2+)</name>
        <dbReference type="ChEBI" id="CHEBI:18420"/>
    </cofactor>
    <text evidence="2">Binds 2 magnesium ions per subunit.</text>
</comment>
<dbReference type="NCBIfam" id="TIGR00055">
    <property type="entry name" value="uppS"/>
    <property type="match status" value="1"/>
</dbReference>
<dbReference type="GO" id="GO:0030145">
    <property type="term" value="F:manganese ion binding"/>
    <property type="evidence" value="ECO:0007669"/>
    <property type="project" value="TreeGrafter"/>
</dbReference>
<dbReference type="Proteomes" id="UP000253490">
    <property type="component" value="Unassembled WGS sequence"/>
</dbReference>
<feature type="binding site" evidence="2">
    <location>
        <begin position="195"/>
        <end position="197"/>
    </location>
    <ligand>
        <name>substrate</name>
    </ligand>
</feature>
<dbReference type="RefSeq" id="WP_113921410.1">
    <property type="nucleotide sequence ID" value="NZ_QNRX01000017.1"/>
</dbReference>
<keyword evidence="2" id="KW-0479">Metal-binding</keyword>
<dbReference type="EMBL" id="QNRX01000017">
    <property type="protein sequence ID" value="RBP59955.1"/>
    <property type="molecule type" value="Genomic_DNA"/>
</dbReference>
<dbReference type="GO" id="GO:0008834">
    <property type="term" value="F:ditrans,polycis-undecaprenyl-diphosphate synthase [(2E,6E)-farnesyl-diphosphate specific] activity"/>
    <property type="evidence" value="ECO:0007669"/>
    <property type="project" value="TreeGrafter"/>
</dbReference>